<keyword evidence="5" id="KW-1185">Reference proteome</keyword>
<proteinExistence type="predicted"/>
<dbReference type="HOGENOM" id="CLU_025894_2_0_1"/>
<dbReference type="GeneID" id="11535891"/>
<sequence length="441" mass="49458">MRVKREFLEASLDIKLLWASVFFRLLAYGMTNQVLVFFLTEIHMSDDKVGLFMSLTLVGDVFCSYVLTWYADSWGRRRVLVLGSFMMFLSGLVFSFSENFRVLLLFAIIGVISPSSNEVGPFRSIEESMIAHLTPHNKRPEIFAIHALVGSMGAALGALVSGSFMHFLRWLDLVETNLQAYKCVFLLYCAFALVKLVIMLLLSDKTETTGHHHEELSSAEALVNDEMAPLVEQAHHEEERSHSLSPETLSVLYRLLTIFMIDSLGSGFMTDSWMVYYYSKTFFMSSFALGALFFVCQIAMASSTLPSSIIARKLGPVRATLAVQIPAGIFTLIIPYCEKYLPLSITILILHFLTMAMDVTPRQILLTNLVRPTDLTRVMGVVNIGKTIARCVGPIFTGLIAKHGYLWLCFVISGCLVILADLILACSFLHIDKKIIRQMHS</sequence>
<feature type="transmembrane region" description="Helical" evidence="2">
    <location>
        <begin position="143"/>
        <end position="165"/>
    </location>
</feature>
<feature type="transmembrane region" description="Helical" evidence="2">
    <location>
        <begin position="405"/>
        <end position="431"/>
    </location>
</feature>
<dbReference type="OrthoDB" id="10027823at2759"/>
<dbReference type="AlphaFoldDB" id="G8BVE7"/>
<organism evidence="4 5">
    <name type="scientific">Tetrapisispora phaffii (strain ATCC 24235 / CBS 4417 / NBRC 1672 / NRRL Y-8282 / UCD 70-5)</name>
    <name type="common">Yeast</name>
    <name type="synonym">Fabospora phaffii</name>
    <dbReference type="NCBI Taxonomy" id="1071381"/>
    <lineage>
        <taxon>Eukaryota</taxon>
        <taxon>Fungi</taxon>
        <taxon>Dikarya</taxon>
        <taxon>Ascomycota</taxon>
        <taxon>Saccharomycotina</taxon>
        <taxon>Saccharomycetes</taxon>
        <taxon>Saccharomycetales</taxon>
        <taxon>Saccharomycetaceae</taxon>
        <taxon>Tetrapisispora</taxon>
    </lineage>
</organism>
<protein>
    <recommendedName>
        <fullName evidence="3">Major facilitator superfamily (MFS) profile domain-containing protein</fullName>
    </recommendedName>
</protein>
<evidence type="ECO:0000313" key="5">
    <source>
        <dbReference type="Proteomes" id="UP000005666"/>
    </source>
</evidence>
<feature type="transmembrane region" description="Helical" evidence="2">
    <location>
        <begin position="51"/>
        <end position="71"/>
    </location>
</feature>
<accession>G8BVE7</accession>
<feature type="transmembrane region" description="Helical" evidence="2">
    <location>
        <begin position="185"/>
        <end position="202"/>
    </location>
</feature>
<keyword evidence="2" id="KW-0812">Transmembrane</keyword>
<dbReference type="Proteomes" id="UP000005666">
    <property type="component" value="Chromosome 7"/>
</dbReference>
<dbReference type="PANTHER" id="PTHR23520:SF2">
    <property type="entry name" value="ABR173CP"/>
    <property type="match status" value="1"/>
</dbReference>
<keyword evidence="2" id="KW-1133">Transmembrane helix</keyword>
<dbReference type="InterPro" id="IPR011701">
    <property type="entry name" value="MFS"/>
</dbReference>
<evidence type="ECO:0000259" key="3">
    <source>
        <dbReference type="PROSITE" id="PS50850"/>
    </source>
</evidence>
<dbReference type="RefSeq" id="XP_003686309.1">
    <property type="nucleotide sequence ID" value="XM_003686261.1"/>
</dbReference>
<feature type="transmembrane region" description="Helical" evidence="2">
    <location>
        <begin position="340"/>
        <end position="357"/>
    </location>
</feature>
<dbReference type="PROSITE" id="PS50850">
    <property type="entry name" value="MFS"/>
    <property type="match status" value="2"/>
</dbReference>
<keyword evidence="2" id="KW-0472">Membrane</keyword>
<dbReference type="SUPFAM" id="SSF103473">
    <property type="entry name" value="MFS general substrate transporter"/>
    <property type="match status" value="1"/>
</dbReference>
<dbReference type="PANTHER" id="PTHR23520">
    <property type="entry name" value="TRANSPORTER, PUTATIVE (AFU_ORTHOLOGUE AFUA_3G04000)-RELATED"/>
    <property type="match status" value="1"/>
</dbReference>
<gene>
    <name evidence="4" type="primary">TPHA0G00390</name>
    <name evidence="4" type="ordered locus">TPHA_0G00390</name>
</gene>
<dbReference type="GO" id="GO:0000329">
    <property type="term" value="C:fungal-type vacuole membrane"/>
    <property type="evidence" value="ECO:0007669"/>
    <property type="project" value="TreeGrafter"/>
</dbReference>
<dbReference type="KEGG" id="tpf:TPHA_0G00390"/>
<dbReference type="Pfam" id="PF07690">
    <property type="entry name" value="MFS_1"/>
    <property type="match status" value="1"/>
</dbReference>
<feature type="domain" description="Major facilitator superfamily (MFS) profile" evidence="3">
    <location>
        <begin position="1"/>
        <end position="207"/>
    </location>
</feature>
<feature type="transmembrane region" description="Helical" evidence="2">
    <location>
        <begin position="317"/>
        <end position="334"/>
    </location>
</feature>
<dbReference type="InterPro" id="IPR020846">
    <property type="entry name" value="MFS_dom"/>
</dbReference>
<dbReference type="EMBL" id="HE612862">
    <property type="protein sequence ID" value="CCE63875.1"/>
    <property type="molecule type" value="Genomic_DNA"/>
</dbReference>
<dbReference type="InterPro" id="IPR036259">
    <property type="entry name" value="MFS_trans_sf"/>
</dbReference>
<evidence type="ECO:0000256" key="2">
    <source>
        <dbReference type="SAM" id="Phobius"/>
    </source>
</evidence>
<reference evidence="4 5" key="1">
    <citation type="journal article" date="2011" name="Proc. Natl. Acad. Sci. U.S.A.">
        <title>Evolutionary erosion of yeast sex chromosomes by mating-type switching accidents.</title>
        <authorList>
            <person name="Gordon J.L."/>
            <person name="Armisen D."/>
            <person name="Proux-Wera E."/>
            <person name="Oheigeartaigh S.S."/>
            <person name="Byrne K.P."/>
            <person name="Wolfe K.H."/>
        </authorList>
    </citation>
    <scope>NUCLEOTIDE SEQUENCE [LARGE SCALE GENOMIC DNA]</scope>
    <source>
        <strain evidence="5">ATCC 24235 / CBS 4417 / NBRC 1672 / NRRL Y-8282 / UCD 70-5</strain>
    </source>
</reference>
<comment type="subcellular location">
    <subcellularLocation>
        <location evidence="1">Membrane</location>
        <topology evidence="1">Multi-pass membrane protein</topology>
    </subcellularLocation>
</comment>
<evidence type="ECO:0000256" key="1">
    <source>
        <dbReference type="ARBA" id="ARBA00004141"/>
    </source>
</evidence>
<dbReference type="OMA" id="LGYGFMP"/>
<evidence type="ECO:0000313" key="4">
    <source>
        <dbReference type="EMBL" id="CCE63875.1"/>
    </source>
</evidence>
<feature type="transmembrane region" description="Helical" evidence="2">
    <location>
        <begin position="282"/>
        <end position="305"/>
    </location>
</feature>
<dbReference type="GO" id="GO:0022857">
    <property type="term" value="F:transmembrane transporter activity"/>
    <property type="evidence" value="ECO:0007669"/>
    <property type="project" value="InterPro"/>
</dbReference>
<dbReference type="eggNOG" id="ENOG502QTZH">
    <property type="taxonomic scope" value="Eukaryota"/>
</dbReference>
<dbReference type="Gene3D" id="1.20.1250.20">
    <property type="entry name" value="MFS general substrate transporter like domains"/>
    <property type="match status" value="1"/>
</dbReference>
<feature type="transmembrane region" description="Helical" evidence="2">
    <location>
        <begin position="21"/>
        <end position="39"/>
    </location>
</feature>
<name>G8BVE7_TETPH</name>
<feature type="transmembrane region" description="Helical" evidence="2">
    <location>
        <begin position="78"/>
        <end position="96"/>
    </location>
</feature>
<feature type="domain" description="Major facilitator superfamily (MFS) profile" evidence="3">
    <location>
        <begin position="251"/>
        <end position="441"/>
    </location>
</feature>
<feature type="transmembrane region" description="Helical" evidence="2">
    <location>
        <begin position="251"/>
        <end position="270"/>
    </location>
</feature>